<dbReference type="OrthoDB" id="367880at2"/>
<keyword evidence="2" id="KW-1185">Reference proteome</keyword>
<evidence type="ECO:0000313" key="1">
    <source>
        <dbReference type="EMBL" id="TFE24720.1"/>
    </source>
</evidence>
<dbReference type="Pfam" id="PF03682">
    <property type="entry name" value="UPF0158"/>
    <property type="match status" value="1"/>
</dbReference>
<dbReference type="Proteomes" id="UP000297900">
    <property type="component" value="Unassembled WGS sequence"/>
</dbReference>
<reference evidence="1 2" key="1">
    <citation type="submission" date="2019-03" db="EMBL/GenBank/DDBJ databases">
        <title>Cohnella endophytica sp. nov., a novel endophytic bacterium isolated from bark of Sonneratia apetala.</title>
        <authorList>
            <person name="Tuo L."/>
        </authorList>
    </citation>
    <scope>NUCLEOTIDE SEQUENCE [LARGE SCALE GENOMIC DNA]</scope>
    <source>
        <strain evidence="1 2">CCTCC AB 208254</strain>
    </source>
</reference>
<proteinExistence type="predicted"/>
<name>A0A4Y8LVX7_9BACL</name>
<accession>A0A4Y8LVX7</accession>
<dbReference type="InterPro" id="IPR005361">
    <property type="entry name" value="UPF0158"/>
</dbReference>
<protein>
    <submittedName>
        <fullName evidence="1">Uncharacterized protein</fullName>
    </submittedName>
</protein>
<organism evidence="1 2">
    <name type="scientific">Cohnella luojiensis</name>
    <dbReference type="NCBI Taxonomy" id="652876"/>
    <lineage>
        <taxon>Bacteria</taxon>
        <taxon>Bacillati</taxon>
        <taxon>Bacillota</taxon>
        <taxon>Bacilli</taxon>
        <taxon>Bacillales</taxon>
        <taxon>Paenibacillaceae</taxon>
        <taxon>Cohnella</taxon>
    </lineage>
</organism>
<dbReference type="RefSeq" id="WP_135153085.1">
    <property type="nucleotide sequence ID" value="NZ_SOMN01000023.1"/>
</dbReference>
<dbReference type="EMBL" id="SOMN01000023">
    <property type="protein sequence ID" value="TFE24720.1"/>
    <property type="molecule type" value="Genomic_DNA"/>
</dbReference>
<sequence>MPQLMDELIDAYLDNDFEHPYFLDLQTGEVILDMDEIYTGEPSIDWEDEENEDRYVDVPKIDSNEAYYVMMKFAKQTDSDPKMKLFDALEGHKPFRRFKDTLTQLDIWEEWNRFERHYAEEEIKLWMEGVKLNYDELAERYKSKQP</sequence>
<evidence type="ECO:0000313" key="2">
    <source>
        <dbReference type="Proteomes" id="UP000297900"/>
    </source>
</evidence>
<comment type="caution">
    <text evidence="1">The sequence shown here is derived from an EMBL/GenBank/DDBJ whole genome shotgun (WGS) entry which is preliminary data.</text>
</comment>
<gene>
    <name evidence="1" type="ORF">E2980_15380</name>
</gene>
<dbReference type="AlphaFoldDB" id="A0A4Y8LVX7"/>